<evidence type="ECO:0000313" key="2">
    <source>
        <dbReference type="EMBL" id="TRO78583.1"/>
    </source>
</evidence>
<keyword evidence="2" id="KW-0489">Methyltransferase</keyword>
<dbReference type="OrthoDB" id="5416257at2"/>
<keyword evidence="3" id="KW-1185">Reference proteome</keyword>
<organism evidence="2 3">
    <name type="scientific">Trichloromonas acetexigens</name>
    <dbReference type="NCBI Taxonomy" id="38815"/>
    <lineage>
        <taxon>Bacteria</taxon>
        <taxon>Pseudomonadati</taxon>
        <taxon>Thermodesulfobacteriota</taxon>
        <taxon>Desulfuromonadia</taxon>
        <taxon>Desulfuromonadales</taxon>
        <taxon>Trichloromonadaceae</taxon>
        <taxon>Trichloromonas</taxon>
    </lineage>
</organism>
<dbReference type="AlphaFoldDB" id="A0A550J653"/>
<dbReference type="Pfam" id="PF13679">
    <property type="entry name" value="Methyltransf_32"/>
    <property type="match status" value="1"/>
</dbReference>
<dbReference type="Proteomes" id="UP000317155">
    <property type="component" value="Unassembled WGS sequence"/>
</dbReference>
<sequence length="218" mass="23926">MNRASRNRLTTQLLPQFPGNNLFDRVARACCRAGCLPRKELFEAWETARRTRRRLRGGRVVDLACGHGLLAQLLLLLDDSSPEALAVDLRLPASAPRLAAVLGEDWPRLAGRVRFIEADLNTVELSADDLVVSAHACGGLSDQILDRALAARARLALLPCCHDLKGADLGGLHGWLDGSLALDVLRVERLRRAGYRVHTQTIPGDITPKNRLLLAEPR</sequence>
<dbReference type="GO" id="GO:0008168">
    <property type="term" value="F:methyltransferase activity"/>
    <property type="evidence" value="ECO:0007669"/>
    <property type="project" value="UniProtKB-KW"/>
</dbReference>
<evidence type="ECO:0000313" key="3">
    <source>
        <dbReference type="Proteomes" id="UP000317155"/>
    </source>
</evidence>
<name>A0A550J653_9BACT</name>
<protein>
    <submittedName>
        <fullName evidence="2">Methyltransferase</fullName>
    </submittedName>
</protein>
<dbReference type="InterPro" id="IPR029063">
    <property type="entry name" value="SAM-dependent_MTases_sf"/>
</dbReference>
<accession>A0A550J653</accession>
<dbReference type="PANTHER" id="PTHR13369">
    <property type="match status" value="1"/>
</dbReference>
<dbReference type="RefSeq" id="WP_092054832.1">
    <property type="nucleotide sequence ID" value="NZ_FOJJ01000008.1"/>
</dbReference>
<reference evidence="2 3" key="1">
    <citation type="submission" date="2019-07" db="EMBL/GenBank/DDBJ databases">
        <title>Insights of Desulfuromonas acetexigens electromicrobiology.</title>
        <authorList>
            <person name="Katuri K."/>
            <person name="Sapireddy V."/>
            <person name="Shaw D.R."/>
            <person name="Saikaly P."/>
        </authorList>
    </citation>
    <scope>NUCLEOTIDE SEQUENCE [LARGE SCALE GENOMIC DNA]</scope>
    <source>
        <strain evidence="2 3">2873</strain>
    </source>
</reference>
<evidence type="ECO:0000259" key="1">
    <source>
        <dbReference type="Pfam" id="PF13679"/>
    </source>
</evidence>
<dbReference type="GO" id="GO:0032259">
    <property type="term" value="P:methylation"/>
    <property type="evidence" value="ECO:0007669"/>
    <property type="project" value="UniProtKB-KW"/>
</dbReference>
<gene>
    <name evidence="2" type="ORF">FL622_15795</name>
</gene>
<proteinExistence type="predicted"/>
<dbReference type="PANTHER" id="PTHR13369:SF0">
    <property type="entry name" value="GLUTATHIONE S-TRANSFERASE C-TERMINAL DOMAIN-CONTAINING PROTEIN"/>
    <property type="match status" value="1"/>
</dbReference>
<dbReference type="Gene3D" id="3.40.50.150">
    <property type="entry name" value="Vaccinia Virus protein VP39"/>
    <property type="match status" value="1"/>
</dbReference>
<dbReference type="EMBL" id="VJVV01000016">
    <property type="protein sequence ID" value="TRO78583.1"/>
    <property type="molecule type" value="Genomic_DNA"/>
</dbReference>
<dbReference type="SUPFAM" id="SSF53335">
    <property type="entry name" value="S-adenosyl-L-methionine-dependent methyltransferases"/>
    <property type="match status" value="1"/>
</dbReference>
<feature type="domain" description="Methyltransferase" evidence="1">
    <location>
        <begin position="54"/>
        <end position="163"/>
    </location>
</feature>
<dbReference type="GO" id="GO:0005737">
    <property type="term" value="C:cytoplasm"/>
    <property type="evidence" value="ECO:0007669"/>
    <property type="project" value="TreeGrafter"/>
</dbReference>
<comment type="caution">
    <text evidence="2">The sequence shown here is derived from an EMBL/GenBank/DDBJ whole genome shotgun (WGS) entry which is preliminary data.</text>
</comment>
<dbReference type="InterPro" id="IPR025714">
    <property type="entry name" value="Methyltranfer_dom"/>
</dbReference>
<keyword evidence="2" id="KW-0808">Transferase</keyword>